<feature type="compositionally biased region" description="Basic and acidic residues" evidence="2">
    <location>
        <begin position="14"/>
        <end position="55"/>
    </location>
</feature>
<accession>A0A2X1Y0S6</accession>
<dbReference type="InterPro" id="IPR005531">
    <property type="entry name" value="Asp23"/>
</dbReference>
<dbReference type="Proteomes" id="UP000748991">
    <property type="component" value="Unassembled WGS sequence"/>
</dbReference>
<organism evidence="4 5">
    <name type="scientific">Peptoniphilus harei</name>
    <dbReference type="NCBI Taxonomy" id="54005"/>
    <lineage>
        <taxon>Bacteria</taxon>
        <taxon>Bacillati</taxon>
        <taxon>Bacillota</taxon>
        <taxon>Tissierellia</taxon>
        <taxon>Tissierellales</taxon>
        <taxon>Peptoniphilaceae</taxon>
        <taxon>Peptoniphilus</taxon>
    </lineage>
</organism>
<evidence type="ECO:0000313" key="5">
    <source>
        <dbReference type="Proteomes" id="UP000250070"/>
    </source>
</evidence>
<dbReference type="Pfam" id="PF03780">
    <property type="entry name" value="Asp23"/>
    <property type="match status" value="1"/>
</dbReference>
<evidence type="ECO:0000313" key="3">
    <source>
        <dbReference type="EMBL" id="MBS6534300.1"/>
    </source>
</evidence>
<sequence length="187" mass="21016">MASEAKYNELAGVNKKEQEKREKAQKREEFKENLQEDFREAQDNVKDAAEKEEKHESKLTFEDSVIEKIAAIACHEVPGVLDMKGGFFSGISEQFGGYNLTKGISADVGEEEAAIDASIILEYGHSAPKVFEELKRNISQSVGQMTGLKVVEVNVRVDDVMTRKEFQLKNRDERNDGQGYNQGPSLR</sequence>
<gene>
    <name evidence="3" type="ORF">KH327_00570</name>
    <name evidence="4" type="ORF">NCTC13076_01569</name>
</gene>
<dbReference type="RefSeq" id="WP_112890151.1">
    <property type="nucleotide sequence ID" value="NZ_CP068103.1"/>
</dbReference>
<evidence type="ECO:0000313" key="4">
    <source>
        <dbReference type="EMBL" id="SPY48483.1"/>
    </source>
</evidence>
<dbReference type="PANTHER" id="PTHR34297:SF3">
    <property type="entry name" value="ALKALINE SHOCK PROTEIN 23"/>
    <property type="match status" value="1"/>
</dbReference>
<evidence type="ECO:0000256" key="1">
    <source>
        <dbReference type="ARBA" id="ARBA00005721"/>
    </source>
</evidence>
<dbReference type="GeneID" id="83863040"/>
<reference evidence="3" key="2">
    <citation type="submission" date="2021-02" db="EMBL/GenBank/DDBJ databases">
        <title>Infant gut strain persistence is associated with maternal origin, phylogeny, and functional potential including surface adhesion and iron acquisition.</title>
        <authorList>
            <person name="Lou Y.C."/>
        </authorList>
    </citation>
    <scope>NUCLEOTIDE SEQUENCE</scope>
    <source>
        <strain evidence="3">L3_060_052G1_dasL3_060_052G1_concoct_1</strain>
    </source>
</reference>
<proteinExistence type="inferred from homology"/>
<dbReference type="Proteomes" id="UP000250070">
    <property type="component" value="Unassembled WGS sequence"/>
</dbReference>
<reference evidence="4 5" key="1">
    <citation type="submission" date="2018-06" db="EMBL/GenBank/DDBJ databases">
        <authorList>
            <consortium name="Pathogen Informatics"/>
            <person name="Doyle S."/>
        </authorList>
    </citation>
    <scope>NUCLEOTIDE SEQUENCE [LARGE SCALE GENOMIC DNA]</scope>
    <source>
        <strain evidence="4 5">NCTC13076</strain>
    </source>
</reference>
<dbReference type="AlphaFoldDB" id="A0A2X1Y0S6"/>
<dbReference type="OrthoDB" id="9793465at2"/>
<dbReference type="EMBL" id="JAGZZP010000001">
    <property type="protein sequence ID" value="MBS6534300.1"/>
    <property type="molecule type" value="Genomic_DNA"/>
</dbReference>
<protein>
    <submittedName>
        <fullName evidence="4">Alkaline shock protein 23</fullName>
    </submittedName>
    <submittedName>
        <fullName evidence="3">Asp23/Gls24 family envelope stress response protein</fullName>
    </submittedName>
</protein>
<feature type="region of interest" description="Disordered" evidence="2">
    <location>
        <begin position="1"/>
        <end position="55"/>
    </location>
</feature>
<name>A0A2X1Y0S6_9FIRM</name>
<evidence type="ECO:0000256" key="2">
    <source>
        <dbReference type="SAM" id="MobiDB-lite"/>
    </source>
</evidence>
<dbReference type="PANTHER" id="PTHR34297">
    <property type="entry name" value="HYPOTHETICAL CYTOSOLIC PROTEIN-RELATED"/>
    <property type="match status" value="1"/>
</dbReference>
<comment type="similarity">
    <text evidence="1">Belongs to the asp23 family.</text>
</comment>
<dbReference type="EMBL" id="UATM01000032">
    <property type="protein sequence ID" value="SPY48483.1"/>
    <property type="molecule type" value="Genomic_DNA"/>
</dbReference>